<gene>
    <name evidence="9" type="ORF">EV44_g2884</name>
</gene>
<keyword evidence="4" id="KW-0804">Transcription</keyword>
<keyword evidence="1" id="KW-0479">Metal-binding</keyword>
<dbReference type="PROSITE" id="PS00463">
    <property type="entry name" value="ZN2_CY6_FUNGAL_1"/>
    <property type="match status" value="1"/>
</dbReference>
<proteinExistence type="predicted"/>
<dbReference type="AlphaFoldDB" id="A0A0B1P9X1"/>
<dbReference type="SUPFAM" id="SSF57701">
    <property type="entry name" value="Zn2/Cys6 DNA-binding domain"/>
    <property type="match status" value="1"/>
</dbReference>
<evidence type="ECO:0000256" key="2">
    <source>
        <dbReference type="ARBA" id="ARBA00023015"/>
    </source>
</evidence>
<reference evidence="9 10" key="1">
    <citation type="journal article" date="2014" name="BMC Genomics">
        <title>Adaptive genomic structural variation in the grape powdery mildew pathogen, Erysiphe necator.</title>
        <authorList>
            <person name="Jones L."/>
            <person name="Riaz S."/>
            <person name="Morales-Cruz A."/>
            <person name="Amrine K.C."/>
            <person name="McGuire B."/>
            <person name="Gubler W.D."/>
            <person name="Walker M.A."/>
            <person name="Cantu D."/>
        </authorList>
    </citation>
    <scope>NUCLEOTIDE SEQUENCE [LARGE SCALE GENOMIC DNA]</scope>
    <source>
        <strain evidence="10">c</strain>
    </source>
</reference>
<dbReference type="SMART" id="SM00066">
    <property type="entry name" value="GAL4"/>
    <property type="match status" value="1"/>
</dbReference>
<evidence type="ECO:0000256" key="5">
    <source>
        <dbReference type="ARBA" id="ARBA00023242"/>
    </source>
</evidence>
<name>A0A0B1P9X1_UNCNE</name>
<keyword evidence="5" id="KW-0539">Nucleus</keyword>
<dbReference type="Proteomes" id="UP000030854">
    <property type="component" value="Unassembled WGS sequence"/>
</dbReference>
<dbReference type="GO" id="GO:0045122">
    <property type="term" value="P:aflatoxin biosynthetic process"/>
    <property type="evidence" value="ECO:0007669"/>
    <property type="project" value="InterPro"/>
</dbReference>
<keyword evidence="7" id="KW-1133">Transmembrane helix</keyword>
<dbReference type="Gene3D" id="4.10.240.10">
    <property type="entry name" value="Zn(2)-C6 fungal-type DNA-binding domain"/>
    <property type="match status" value="1"/>
</dbReference>
<evidence type="ECO:0000256" key="1">
    <source>
        <dbReference type="ARBA" id="ARBA00022723"/>
    </source>
</evidence>
<accession>A0A0B1P9X1</accession>
<dbReference type="HOGENOM" id="CLU_051725_1_0_1"/>
<evidence type="ECO:0000256" key="6">
    <source>
        <dbReference type="SAM" id="MobiDB-lite"/>
    </source>
</evidence>
<dbReference type="InterPro" id="IPR001138">
    <property type="entry name" value="Zn2Cys6_DnaBD"/>
</dbReference>
<keyword evidence="3" id="KW-0238">DNA-binding</keyword>
<dbReference type="Pfam" id="PF00172">
    <property type="entry name" value="Zn_clus"/>
    <property type="match status" value="1"/>
</dbReference>
<keyword evidence="2" id="KW-0805">Transcription regulation</keyword>
<keyword evidence="7" id="KW-0812">Transmembrane</keyword>
<dbReference type="STRING" id="52586.A0A0B1P9X1"/>
<dbReference type="PRINTS" id="PR00755">
    <property type="entry name" value="AFLATOXINBRP"/>
</dbReference>
<feature type="domain" description="Zn(2)-C6 fungal-type" evidence="8">
    <location>
        <begin position="17"/>
        <end position="47"/>
    </location>
</feature>
<dbReference type="InterPro" id="IPR013700">
    <property type="entry name" value="AflR"/>
</dbReference>
<evidence type="ECO:0000259" key="8">
    <source>
        <dbReference type="PROSITE" id="PS50048"/>
    </source>
</evidence>
<feature type="compositionally biased region" description="Polar residues" evidence="6">
    <location>
        <begin position="66"/>
        <end position="77"/>
    </location>
</feature>
<organism evidence="9 10">
    <name type="scientific">Uncinula necator</name>
    <name type="common">Grape powdery mildew</name>
    <dbReference type="NCBI Taxonomy" id="52586"/>
    <lineage>
        <taxon>Eukaryota</taxon>
        <taxon>Fungi</taxon>
        <taxon>Dikarya</taxon>
        <taxon>Ascomycota</taxon>
        <taxon>Pezizomycotina</taxon>
        <taxon>Leotiomycetes</taxon>
        <taxon>Erysiphales</taxon>
        <taxon>Erysiphaceae</taxon>
        <taxon>Erysiphe</taxon>
    </lineage>
</organism>
<protein>
    <submittedName>
        <fullName evidence="9">Putative zn 2cys6 transcription factor</fullName>
    </submittedName>
</protein>
<dbReference type="GO" id="GO:0008270">
    <property type="term" value="F:zinc ion binding"/>
    <property type="evidence" value="ECO:0007669"/>
    <property type="project" value="InterPro"/>
</dbReference>
<dbReference type="GO" id="GO:0005634">
    <property type="term" value="C:nucleus"/>
    <property type="evidence" value="ECO:0007669"/>
    <property type="project" value="InterPro"/>
</dbReference>
<dbReference type="PROSITE" id="PS50048">
    <property type="entry name" value="ZN2_CY6_FUNGAL_2"/>
    <property type="match status" value="1"/>
</dbReference>
<feature type="transmembrane region" description="Helical" evidence="7">
    <location>
        <begin position="269"/>
        <end position="288"/>
    </location>
</feature>
<dbReference type="GO" id="GO:0003677">
    <property type="term" value="F:DNA binding"/>
    <property type="evidence" value="ECO:0007669"/>
    <property type="project" value="UniProtKB-KW"/>
</dbReference>
<evidence type="ECO:0000256" key="3">
    <source>
        <dbReference type="ARBA" id="ARBA00023125"/>
    </source>
</evidence>
<feature type="region of interest" description="Disordered" evidence="6">
    <location>
        <begin position="52"/>
        <end position="77"/>
    </location>
</feature>
<dbReference type="InterPro" id="IPR036864">
    <property type="entry name" value="Zn2-C6_fun-type_DNA-bd_sf"/>
</dbReference>
<keyword evidence="10" id="KW-1185">Reference proteome</keyword>
<dbReference type="Pfam" id="PF08493">
    <property type="entry name" value="AflR"/>
    <property type="match status" value="1"/>
</dbReference>
<evidence type="ECO:0000313" key="10">
    <source>
        <dbReference type="Proteomes" id="UP000030854"/>
    </source>
</evidence>
<sequence length="389" mass="43102">MSSGYSHTNRQLKLKDTCDICSSSKVRCDKQKPTCGRCERLGQPCLYSPARRIGRPSSVRGPRNIKPSTQSTRDCQQQHFTDPIPPDFKSEDTSFLGGIKLPLTLGTCSEITRQNNEHSRISQERHSSVSKKCAQECAIVRENSLEKQVDLSEDLLISTPSLSLCGTDSYSICQTQNLHSNHRNGAIPVDFQDADNNSVKASSKSFDCAVIAIKLLAQLEMMSQKLESDPTNENYTQIQSCDAMIGIVTASLTPLSTILICSCSKNLEVAFLVSSALLAVLDILFFIIKRLSHHSRQNSNVVSTTPFEKIKDSLESQREYPHISTPKDLISSLHSKLMKELPKVAKIVSLFPNLVDDGDEEYKSSELLLALAADVKSKFQCLASRIADW</sequence>
<dbReference type="EMBL" id="JNVN01001416">
    <property type="protein sequence ID" value="KHJ33454.1"/>
    <property type="molecule type" value="Genomic_DNA"/>
</dbReference>
<evidence type="ECO:0000256" key="7">
    <source>
        <dbReference type="SAM" id="Phobius"/>
    </source>
</evidence>
<dbReference type="CDD" id="cd00067">
    <property type="entry name" value="GAL4"/>
    <property type="match status" value="1"/>
</dbReference>
<dbReference type="GO" id="GO:0000981">
    <property type="term" value="F:DNA-binding transcription factor activity, RNA polymerase II-specific"/>
    <property type="evidence" value="ECO:0007669"/>
    <property type="project" value="InterPro"/>
</dbReference>
<evidence type="ECO:0000313" key="9">
    <source>
        <dbReference type="EMBL" id="KHJ33454.1"/>
    </source>
</evidence>
<comment type="caution">
    <text evidence="9">The sequence shown here is derived from an EMBL/GenBank/DDBJ whole genome shotgun (WGS) entry which is preliminary data.</text>
</comment>
<keyword evidence="7" id="KW-0472">Membrane</keyword>
<evidence type="ECO:0000256" key="4">
    <source>
        <dbReference type="ARBA" id="ARBA00023163"/>
    </source>
</evidence>